<dbReference type="STRING" id="3821.A0A151TG82"/>
<evidence type="ECO:0000313" key="5">
    <source>
        <dbReference type="EMBL" id="KYP66065.1"/>
    </source>
</evidence>
<dbReference type="Gramene" id="C.cajan_11980.t">
    <property type="protein sequence ID" value="C.cajan_11980.t"/>
    <property type="gene ID" value="C.cajan_11980"/>
</dbReference>
<dbReference type="Proteomes" id="UP000075243">
    <property type="component" value="Chromosome 6"/>
</dbReference>
<feature type="compositionally biased region" description="Low complexity" evidence="2">
    <location>
        <begin position="40"/>
        <end position="52"/>
    </location>
</feature>
<dbReference type="AlphaFoldDB" id="A0A151TG82"/>
<name>A0A151TG82_CAJCA</name>
<organism evidence="5 6">
    <name type="scientific">Cajanus cajan</name>
    <name type="common">Pigeon pea</name>
    <name type="synonym">Cajanus indicus</name>
    <dbReference type="NCBI Taxonomy" id="3821"/>
    <lineage>
        <taxon>Eukaryota</taxon>
        <taxon>Viridiplantae</taxon>
        <taxon>Streptophyta</taxon>
        <taxon>Embryophyta</taxon>
        <taxon>Tracheophyta</taxon>
        <taxon>Spermatophyta</taxon>
        <taxon>Magnoliopsida</taxon>
        <taxon>eudicotyledons</taxon>
        <taxon>Gunneridae</taxon>
        <taxon>Pentapetalae</taxon>
        <taxon>rosids</taxon>
        <taxon>fabids</taxon>
        <taxon>Fabales</taxon>
        <taxon>Fabaceae</taxon>
        <taxon>Papilionoideae</taxon>
        <taxon>50 kb inversion clade</taxon>
        <taxon>NPAAA clade</taxon>
        <taxon>indigoferoid/millettioid clade</taxon>
        <taxon>Phaseoleae</taxon>
        <taxon>Cajanus</taxon>
    </lineage>
</organism>
<evidence type="ECO:0000256" key="2">
    <source>
        <dbReference type="SAM" id="MobiDB-lite"/>
    </source>
</evidence>
<evidence type="ECO:0000259" key="4">
    <source>
        <dbReference type="Pfam" id="PF16495"/>
    </source>
</evidence>
<gene>
    <name evidence="5" type="ORF">KK1_012347</name>
</gene>
<dbReference type="PANTHER" id="PTHR12802:SF41">
    <property type="entry name" value="BRAHMA ASSOCIATED PROTEIN 155 KDA"/>
    <property type="match status" value="1"/>
</dbReference>
<reference evidence="5 6" key="1">
    <citation type="journal article" date="2012" name="Nat. Biotechnol.">
        <title>Draft genome sequence of pigeonpea (Cajanus cajan), an orphan legume crop of resource-poor farmers.</title>
        <authorList>
            <person name="Varshney R.K."/>
            <person name="Chen W."/>
            <person name="Li Y."/>
            <person name="Bharti A.K."/>
            <person name="Saxena R.K."/>
            <person name="Schlueter J.A."/>
            <person name="Donoghue M.T."/>
            <person name="Azam S."/>
            <person name="Fan G."/>
            <person name="Whaley A.M."/>
            <person name="Farmer A.D."/>
            <person name="Sheridan J."/>
            <person name="Iwata A."/>
            <person name="Tuteja R."/>
            <person name="Penmetsa R.V."/>
            <person name="Wu W."/>
            <person name="Upadhyaya H.D."/>
            <person name="Yang S.P."/>
            <person name="Shah T."/>
            <person name="Saxena K.B."/>
            <person name="Michael T."/>
            <person name="McCombie W.R."/>
            <person name="Yang B."/>
            <person name="Zhang G."/>
            <person name="Yang H."/>
            <person name="Wang J."/>
            <person name="Spillane C."/>
            <person name="Cook D.R."/>
            <person name="May G.D."/>
            <person name="Xu X."/>
            <person name="Jackson S.A."/>
        </authorList>
    </citation>
    <scope>NUCLEOTIDE SEQUENCE [LARGE SCALE GENOMIC DNA]</scope>
    <source>
        <strain evidence="6">cv. Asha</strain>
    </source>
</reference>
<keyword evidence="6" id="KW-1185">Reference proteome</keyword>
<feature type="compositionally biased region" description="Basic and acidic residues" evidence="2">
    <location>
        <begin position="229"/>
        <end position="241"/>
    </location>
</feature>
<proteinExistence type="predicted"/>
<dbReference type="PANTHER" id="PTHR12802">
    <property type="entry name" value="SWI/SNF COMPLEX-RELATED"/>
    <property type="match status" value="1"/>
</dbReference>
<keyword evidence="1" id="KW-0539">Nucleus</keyword>
<dbReference type="EMBL" id="CM003608">
    <property type="protein sequence ID" value="KYP66065.1"/>
    <property type="molecule type" value="Genomic_DNA"/>
</dbReference>
<feature type="compositionally biased region" description="Low complexity" evidence="2">
    <location>
        <begin position="364"/>
        <end position="375"/>
    </location>
</feature>
<keyword evidence="3" id="KW-1133">Transmembrane helix</keyword>
<feature type="compositionally biased region" description="Polar residues" evidence="2">
    <location>
        <begin position="351"/>
        <end position="361"/>
    </location>
</feature>
<accession>A0A151TG82</accession>
<evidence type="ECO:0000313" key="6">
    <source>
        <dbReference type="Proteomes" id="UP000075243"/>
    </source>
</evidence>
<feature type="compositionally biased region" description="Basic residues" evidence="2">
    <location>
        <begin position="54"/>
        <end position="65"/>
    </location>
</feature>
<dbReference type="InterPro" id="IPR032451">
    <property type="entry name" value="SMARCC_C"/>
</dbReference>
<keyword evidence="3" id="KW-0472">Membrane</keyword>
<feature type="compositionally biased region" description="Low complexity" evidence="2">
    <location>
        <begin position="66"/>
        <end position="96"/>
    </location>
</feature>
<protein>
    <submittedName>
        <fullName evidence="5">SWI/SNF complex subunit SWI3D</fullName>
    </submittedName>
</protein>
<keyword evidence="3" id="KW-0812">Transmembrane</keyword>
<feature type="region of interest" description="Disordered" evidence="2">
    <location>
        <begin position="170"/>
        <end position="246"/>
    </location>
</feature>
<feature type="region of interest" description="Disordered" evidence="2">
    <location>
        <begin position="37"/>
        <end position="112"/>
    </location>
</feature>
<feature type="transmembrane region" description="Helical" evidence="3">
    <location>
        <begin position="15"/>
        <end position="32"/>
    </location>
</feature>
<evidence type="ECO:0000256" key="1">
    <source>
        <dbReference type="ARBA" id="ARBA00023242"/>
    </source>
</evidence>
<feature type="region of interest" description="Disordered" evidence="2">
    <location>
        <begin position="341"/>
        <end position="416"/>
    </location>
</feature>
<feature type="domain" description="SMARCC C-terminal" evidence="4">
    <location>
        <begin position="262"/>
        <end position="338"/>
    </location>
</feature>
<feature type="compositionally biased region" description="Polar residues" evidence="2">
    <location>
        <begin position="384"/>
        <end position="416"/>
    </location>
</feature>
<evidence type="ECO:0000256" key="3">
    <source>
        <dbReference type="SAM" id="Phobius"/>
    </source>
</evidence>
<sequence length="416" mass="44560">MFGRKAQHSYTKPNIFFFPNASLFLFLLLVSMEEKRRDAAPSAADSPASEPASSRRRAGASKRKSSALSASGSSSAPSKRAKASPLHPLPLHNGPLTRARQTPSNLAAAASSSAGAAASSPSAVKHSALAHSSDSAALAEQLKKESEWETLEAAIEAQFEAIRSRGANAHVVPTHCEKKEPRQSIKSSSPGEHSKPLETSKNVEVVSDSVPPAKSKPENSESTNPVWSGKDHADNGAKVEDDGMNTKQDSNFEKLKRAAVSTLAAAAVKAKLLANQEEDQIRHLTSLLIEKQLHKLETKLAFFNDVENVVMRAREHVERSRHKLYHERALIIASRLGLPASSSRGVPPSVPTSRIPTNIANSFPRPQMMMNPQRPLISRPAGTVATTLQNPLASSTAAGNSVRPSNQEKLSSVGTK</sequence>
<dbReference type="Pfam" id="PF16495">
    <property type="entry name" value="SWIRM-assoc_1"/>
    <property type="match status" value="1"/>
</dbReference>